<dbReference type="SUPFAM" id="SSF100895">
    <property type="entry name" value="Kazal-type serine protease inhibitors"/>
    <property type="match status" value="1"/>
</dbReference>
<dbReference type="InterPro" id="IPR036058">
    <property type="entry name" value="Kazal_dom_sf"/>
</dbReference>
<feature type="non-terminal residue" evidence="2">
    <location>
        <position position="95"/>
    </location>
</feature>
<dbReference type="PROSITE" id="PS00282">
    <property type="entry name" value="KAZAL_1"/>
    <property type="match status" value="1"/>
</dbReference>
<name>A0A7J7ECI3_DICBM</name>
<dbReference type="EMBL" id="JACDTQ010003641">
    <property type="protein sequence ID" value="KAF5913314.1"/>
    <property type="molecule type" value="Genomic_DNA"/>
</dbReference>
<reference evidence="2 3" key="1">
    <citation type="journal article" date="2020" name="Mol. Biol. Evol.">
        <title>Interspecific Gene Flow and the Evolution of Specialization in Black and White Rhinoceros.</title>
        <authorList>
            <person name="Moodley Y."/>
            <person name="Westbury M.V."/>
            <person name="Russo I.M."/>
            <person name="Gopalakrishnan S."/>
            <person name="Rakotoarivelo A."/>
            <person name="Olsen R.A."/>
            <person name="Prost S."/>
            <person name="Tunstall T."/>
            <person name="Ryder O.A."/>
            <person name="Dalen L."/>
            <person name="Bruford M.W."/>
        </authorList>
    </citation>
    <scope>NUCLEOTIDE SEQUENCE [LARGE SCALE GENOMIC DNA]</scope>
    <source>
        <strain evidence="2">SBR-YM</strain>
        <tissue evidence="2">Skin</tissue>
    </source>
</reference>
<dbReference type="Gene3D" id="3.30.60.30">
    <property type="match status" value="1"/>
</dbReference>
<organism evidence="2 3">
    <name type="scientific">Diceros bicornis minor</name>
    <name type="common">South-central black rhinoceros</name>
    <dbReference type="NCBI Taxonomy" id="77932"/>
    <lineage>
        <taxon>Eukaryota</taxon>
        <taxon>Metazoa</taxon>
        <taxon>Chordata</taxon>
        <taxon>Craniata</taxon>
        <taxon>Vertebrata</taxon>
        <taxon>Euteleostomi</taxon>
        <taxon>Mammalia</taxon>
        <taxon>Eutheria</taxon>
        <taxon>Laurasiatheria</taxon>
        <taxon>Perissodactyla</taxon>
        <taxon>Rhinocerotidae</taxon>
        <taxon>Diceros</taxon>
    </lineage>
</organism>
<sequence length="95" mass="11049">SFRRLDKMSFFSSWIKAMFIIALAFPLYSETSFAPAPEFRFPPNCKLYSDPLQICTKELDPVCATNAKTYHNECTFCDEKMKNGHKFDFEHFGVC</sequence>
<dbReference type="SMART" id="SM00280">
    <property type="entry name" value="KAZAL"/>
    <property type="match status" value="1"/>
</dbReference>
<evidence type="ECO:0000259" key="1">
    <source>
        <dbReference type="PROSITE" id="PS51465"/>
    </source>
</evidence>
<dbReference type="InterPro" id="IPR002350">
    <property type="entry name" value="Kazal_dom"/>
</dbReference>
<proteinExistence type="predicted"/>
<dbReference type="Pfam" id="PF00050">
    <property type="entry name" value="Kazal_1"/>
    <property type="match status" value="1"/>
</dbReference>
<dbReference type="Proteomes" id="UP000551758">
    <property type="component" value="Unassembled WGS sequence"/>
</dbReference>
<feature type="domain" description="Kazal-like" evidence="1">
    <location>
        <begin position="39"/>
        <end position="95"/>
    </location>
</feature>
<keyword evidence="3" id="KW-1185">Reference proteome</keyword>
<comment type="caution">
    <text evidence="2">The sequence shown here is derived from an EMBL/GenBank/DDBJ whole genome shotgun (WGS) entry which is preliminary data.</text>
</comment>
<accession>A0A7J7ECI3</accession>
<gene>
    <name evidence="2" type="ORF">HPG69_016930</name>
</gene>
<dbReference type="PANTHER" id="PTHR21312">
    <property type="entry name" value="SERINE PROTEASE INHIBITOR"/>
    <property type="match status" value="1"/>
</dbReference>
<dbReference type="AlphaFoldDB" id="A0A7J7ECI3"/>
<dbReference type="PANTHER" id="PTHR21312:SF30">
    <property type="entry name" value="SERINE PROTEASE INHIBITOR KAZAL-TYPE 11-RELATED"/>
    <property type="match status" value="1"/>
</dbReference>
<protein>
    <recommendedName>
        <fullName evidence="1">Kazal-like domain-containing protein</fullName>
    </recommendedName>
</protein>
<dbReference type="PROSITE" id="PS51465">
    <property type="entry name" value="KAZAL_2"/>
    <property type="match status" value="1"/>
</dbReference>
<evidence type="ECO:0000313" key="2">
    <source>
        <dbReference type="EMBL" id="KAF5913314.1"/>
    </source>
</evidence>
<evidence type="ECO:0000313" key="3">
    <source>
        <dbReference type="Proteomes" id="UP000551758"/>
    </source>
</evidence>